<reference evidence="3" key="1">
    <citation type="journal article" date="2020" name="Stud. Mycol.">
        <title>101 Dothideomycetes genomes: a test case for predicting lifestyles and emergence of pathogens.</title>
        <authorList>
            <person name="Haridas S."/>
            <person name="Albert R."/>
            <person name="Binder M."/>
            <person name="Bloem J."/>
            <person name="Labutti K."/>
            <person name="Salamov A."/>
            <person name="Andreopoulos B."/>
            <person name="Baker S."/>
            <person name="Barry K."/>
            <person name="Bills G."/>
            <person name="Bluhm B."/>
            <person name="Cannon C."/>
            <person name="Castanera R."/>
            <person name="Culley D."/>
            <person name="Daum C."/>
            <person name="Ezra D."/>
            <person name="Gonzalez J."/>
            <person name="Henrissat B."/>
            <person name="Kuo A."/>
            <person name="Liang C."/>
            <person name="Lipzen A."/>
            <person name="Lutzoni F."/>
            <person name="Magnuson J."/>
            <person name="Mondo S."/>
            <person name="Nolan M."/>
            <person name="Ohm R."/>
            <person name="Pangilinan J."/>
            <person name="Park H.-J."/>
            <person name="Ramirez L."/>
            <person name="Alfaro M."/>
            <person name="Sun H."/>
            <person name="Tritt A."/>
            <person name="Yoshinaga Y."/>
            <person name="Zwiers L.-H."/>
            <person name="Turgeon B."/>
            <person name="Goodwin S."/>
            <person name="Spatafora J."/>
            <person name="Crous P."/>
            <person name="Grigoriev I."/>
        </authorList>
    </citation>
    <scope>NUCLEOTIDE SEQUENCE</scope>
    <source>
        <strain evidence="3">CBS 123094</strain>
    </source>
</reference>
<organism evidence="3 4">
    <name type="scientific">Amniculicola lignicola CBS 123094</name>
    <dbReference type="NCBI Taxonomy" id="1392246"/>
    <lineage>
        <taxon>Eukaryota</taxon>
        <taxon>Fungi</taxon>
        <taxon>Dikarya</taxon>
        <taxon>Ascomycota</taxon>
        <taxon>Pezizomycotina</taxon>
        <taxon>Dothideomycetes</taxon>
        <taxon>Pleosporomycetidae</taxon>
        <taxon>Pleosporales</taxon>
        <taxon>Amniculicolaceae</taxon>
        <taxon>Amniculicola</taxon>
    </lineage>
</organism>
<proteinExistence type="predicted"/>
<keyword evidence="4" id="KW-1185">Reference proteome</keyword>
<evidence type="ECO:0000313" key="3">
    <source>
        <dbReference type="EMBL" id="KAF2000655.1"/>
    </source>
</evidence>
<dbReference type="AlphaFoldDB" id="A0A6A5WNK8"/>
<sequence>LPFLLRYTDYHLFGTSSIHNNPPPNESRCNICDYEHQDVETPDTFLPLSPCFHWVHYHCFVWWISRIDERRDKCPVCGVTLFHFDEINATTLAARSNIDRENGEVPMYYDHDAKQLVHDDNSQYEVDCASITDHVAWYFQCELRLQTDQSHPPYLDLLKVFDAVLGRLQETGRPRGKWLSYGTLMGERLWDTLVLIKMMRWLEENAKEVVGSQGWVELEGKHQQLQ</sequence>
<dbReference type="GO" id="GO:0008270">
    <property type="term" value="F:zinc ion binding"/>
    <property type="evidence" value="ECO:0007669"/>
    <property type="project" value="UniProtKB-KW"/>
</dbReference>
<gene>
    <name evidence="3" type="ORF">P154DRAFT_399233</name>
</gene>
<keyword evidence="1" id="KW-0863">Zinc-finger</keyword>
<dbReference type="PROSITE" id="PS50089">
    <property type="entry name" value="ZF_RING_2"/>
    <property type="match status" value="1"/>
</dbReference>
<dbReference type="CDD" id="cd16448">
    <property type="entry name" value="RING-H2"/>
    <property type="match status" value="1"/>
</dbReference>
<dbReference type="EMBL" id="ML977587">
    <property type="protein sequence ID" value="KAF2000655.1"/>
    <property type="molecule type" value="Genomic_DNA"/>
</dbReference>
<evidence type="ECO:0000259" key="2">
    <source>
        <dbReference type="PROSITE" id="PS50089"/>
    </source>
</evidence>
<dbReference type="Proteomes" id="UP000799779">
    <property type="component" value="Unassembled WGS sequence"/>
</dbReference>
<dbReference type="SUPFAM" id="SSF57850">
    <property type="entry name" value="RING/U-box"/>
    <property type="match status" value="1"/>
</dbReference>
<feature type="domain" description="RING-type" evidence="2">
    <location>
        <begin position="29"/>
        <end position="77"/>
    </location>
</feature>
<feature type="non-terminal residue" evidence="3">
    <location>
        <position position="1"/>
    </location>
</feature>
<dbReference type="InterPro" id="IPR013083">
    <property type="entry name" value="Znf_RING/FYVE/PHD"/>
</dbReference>
<dbReference type="OrthoDB" id="3793888at2759"/>
<protein>
    <recommendedName>
        <fullName evidence="2">RING-type domain-containing protein</fullName>
    </recommendedName>
</protein>
<name>A0A6A5WNK8_9PLEO</name>
<dbReference type="SMART" id="SM00184">
    <property type="entry name" value="RING"/>
    <property type="match status" value="1"/>
</dbReference>
<feature type="non-terminal residue" evidence="3">
    <location>
        <position position="226"/>
    </location>
</feature>
<evidence type="ECO:0000256" key="1">
    <source>
        <dbReference type="PROSITE-ProRule" id="PRU00175"/>
    </source>
</evidence>
<dbReference type="InterPro" id="IPR001841">
    <property type="entry name" value="Znf_RING"/>
</dbReference>
<keyword evidence="1" id="KW-0479">Metal-binding</keyword>
<keyword evidence="1" id="KW-0862">Zinc</keyword>
<evidence type="ECO:0000313" key="4">
    <source>
        <dbReference type="Proteomes" id="UP000799779"/>
    </source>
</evidence>
<accession>A0A6A5WNK8</accession>
<dbReference type="Gene3D" id="3.30.40.10">
    <property type="entry name" value="Zinc/RING finger domain, C3HC4 (zinc finger)"/>
    <property type="match status" value="1"/>
</dbReference>